<dbReference type="Gene3D" id="2.30.110.50">
    <property type="match status" value="1"/>
</dbReference>
<reference evidence="6" key="1">
    <citation type="journal article" date="2014" name="Int. J. Syst. Evol. Microbiol.">
        <title>Complete genome sequence of Corynebacterium casei LMG S-19264T (=DSM 44701T), isolated from a smear-ripened cheese.</title>
        <authorList>
            <consortium name="US DOE Joint Genome Institute (JGI-PGF)"/>
            <person name="Walter F."/>
            <person name="Albersmeier A."/>
            <person name="Kalinowski J."/>
            <person name="Ruckert C."/>
        </authorList>
    </citation>
    <scope>NUCLEOTIDE SEQUENCE</scope>
    <source>
        <strain evidence="6">KCTC 12343</strain>
    </source>
</reference>
<dbReference type="InterPro" id="IPR037026">
    <property type="entry name" value="Vgr_OB-fold_dom_sf"/>
</dbReference>
<feature type="region of interest" description="Disordered" evidence="2">
    <location>
        <begin position="463"/>
        <end position="486"/>
    </location>
</feature>
<reference evidence="6" key="3">
    <citation type="submission" date="2022-12" db="EMBL/GenBank/DDBJ databases">
        <authorList>
            <person name="Sun Q."/>
            <person name="Kim S."/>
        </authorList>
    </citation>
    <scope>NUCLEOTIDE SEQUENCE</scope>
    <source>
        <strain evidence="6">KCTC 12343</strain>
    </source>
</reference>
<dbReference type="InterPro" id="IPR028244">
    <property type="entry name" value="T6SS_Rhs_Vgr_dom"/>
</dbReference>
<evidence type="ECO:0000256" key="2">
    <source>
        <dbReference type="SAM" id="MobiDB-lite"/>
    </source>
</evidence>
<evidence type="ECO:0000259" key="4">
    <source>
        <dbReference type="Pfam" id="PF10106"/>
    </source>
</evidence>
<evidence type="ECO:0000313" key="8">
    <source>
        <dbReference type="Proteomes" id="UP000292307"/>
    </source>
</evidence>
<dbReference type="Proteomes" id="UP000628442">
    <property type="component" value="Unassembled WGS sequence"/>
</dbReference>
<organism evidence="6 9">
    <name type="scientific">Pseudoduganella albidiflava</name>
    <dbReference type="NCBI Taxonomy" id="321983"/>
    <lineage>
        <taxon>Bacteria</taxon>
        <taxon>Pseudomonadati</taxon>
        <taxon>Pseudomonadota</taxon>
        <taxon>Betaproteobacteria</taxon>
        <taxon>Burkholderiales</taxon>
        <taxon>Oxalobacteraceae</taxon>
        <taxon>Telluria group</taxon>
        <taxon>Pseudoduganella</taxon>
    </lineage>
</organism>
<dbReference type="Pfam" id="PF10106">
    <property type="entry name" value="DUF2345"/>
    <property type="match status" value="1"/>
</dbReference>
<evidence type="ECO:0000313" key="9">
    <source>
        <dbReference type="Proteomes" id="UP000628442"/>
    </source>
</evidence>
<evidence type="ECO:0000259" key="3">
    <source>
        <dbReference type="Pfam" id="PF04717"/>
    </source>
</evidence>
<dbReference type="InterPro" id="IPR006533">
    <property type="entry name" value="T6SS_Vgr_RhsGE"/>
</dbReference>
<feature type="region of interest" description="Disordered" evidence="2">
    <location>
        <begin position="1061"/>
        <end position="1083"/>
    </location>
</feature>
<dbReference type="InterPro" id="IPR006531">
    <property type="entry name" value="Gp5/Vgr_OB"/>
</dbReference>
<feature type="region of interest" description="Disordered" evidence="2">
    <location>
        <begin position="967"/>
        <end position="999"/>
    </location>
</feature>
<evidence type="ECO:0000313" key="7">
    <source>
        <dbReference type="EMBL" id="QBI02713.1"/>
    </source>
</evidence>
<dbReference type="EMBL" id="BMWV01000024">
    <property type="protein sequence ID" value="GGY68497.1"/>
    <property type="molecule type" value="Genomic_DNA"/>
</dbReference>
<reference evidence="7 8" key="2">
    <citation type="submission" date="2019-02" db="EMBL/GenBank/DDBJ databases">
        <title>Draft Genome Sequences of Six Type Strains of the Genus Massilia.</title>
        <authorList>
            <person name="Miess H."/>
            <person name="Frediansyhah A."/>
            <person name="Gross H."/>
        </authorList>
    </citation>
    <scope>NUCLEOTIDE SEQUENCE [LARGE SCALE GENOMIC DNA]</scope>
    <source>
        <strain evidence="7 8">DSM 17472</strain>
    </source>
</reference>
<feature type="domain" description="Putative type VI secretion system Rhs element associated Vgr" evidence="5">
    <location>
        <begin position="594"/>
        <end position="699"/>
    </location>
</feature>
<evidence type="ECO:0000256" key="1">
    <source>
        <dbReference type="ARBA" id="ARBA00005558"/>
    </source>
</evidence>
<dbReference type="NCBIfam" id="TIGR03361">
    <property type="entry name" value="VI_Rhs_Vgr"/>
    <property type="match status" value="1"/>
</dbReference>
<protein>
    <submittedName>
        <fullName evidence="7">Type VI secretion system tip protein VgrG</fullName>
    </submittedName>
</protein>
<dbReference type="RefSeq" id="WP_131146824.1">
    <property type="nucleotide sequence ID" value="NZ_BMWV01000024.1"/>
</dbReference>
<comment type="similarity">
    <text evidence="1">Belongs to the VgrG protein family.</text>
</comment>
<feature type="compositionally biased region" description="Basic and acidic residues" evidence="2">
    <location>
        <begin position="1064"/>
        <end position="1076"/>
    </location>
</feature>
<dbReference type="InterPro" id="IPR017847">
    <property type="entry name" value="T6SS_RhsGE_Vgr_subset"/>
</dbReference>
<name>A0A411X171_9BURK</name>
<dbReference type="Pfam" id="PF05954">
    <property type="entry name" value="Phage_GPD"/>
    <property type="match status" value="1"/>
</dbReference>
<dbReference type="OrthoDB" id="1907165at2"/>
<accession>A0A411X171</accession>
<dbReference type="InterPro" id="IPR018769">
    <property type="entry name" value="VgrG2_DUF2345"/>
</dbReference>
<sequence length="1083" mass="114690">MHPTSDPSFAQAVLAALTGLSQSSRLLHLHTPLGTDVLLAESLHGEEGLDSSFRLQVSALSPDAALSLRSLLGQPALLALQAGPGQSTRHFHGHVTAAELCGANGGLARYRLVIEPWTAFLALGRDSRVFQDKSVLDIIDTVFAAWNGKGMLVPAWRIDADREQYPVRSLVTQYQESDWAFVQRLMSEEGLFTFFEHGGDAGSPSLGSHTLVIGDSNDAFAPNAQGAVRFTQPGAVMTADSIDRWRTETRLLSNAIDLRSWDYRTRTVRTASASAATGIELRSSDVPGAYAYATQEHGERIAERQLQALEAQKEVHVGAGTVRSFAPGTTFTLLEHSRYDGRDDFLIVRVRHRAHSNLEAEITAQLTQRLGGDPVAALNARALAHSLHATGKRISERPVYRNSFDAIRASVPYRGSHTDGHGRLLHPRPTVRGQQTAVVVGPPGTPVHTDRDHRIKVQFHWQRGTASHGRLDHPAPEGHSGAPADDQAGTWVRVATPLAPVAGANWGSHALPRVGQEVLVDFIDGNIDRPIVIGAVYNGKGEADAQDNRVTQGAGAATGNAAVWFPGESGGHAHAAVLSGLKSQALQSSAGGAGAYSQLVFDDSPGQPRVALQRHAEPHQGTAELNLGQLRHQADNARLDAVGFGAELTTEHSVALRAARGMLLATDSASAGTSAMEAGPALSQVANSQELLSALADTAQKHNAKLPDERTPEELPAVAALAATCEALGATTAGTGGDQGGGGLAAEYGEAQLQLSSPAGIAALTPASAVVGAGTVSSVGAGQDINLAAQRNLTHAVKAGIGLFTYGKASAATKPNQETGIRLHAASGKVSSQSQTGPTRLTADKTVTVASVASSVTVAAKDHVLLTAQGAYLRLSGGSIEVHGPGTMSFKASMKELAGPKSEAPSLPALPKPGQVENFLELNYRWDDLQPMVGAPYKVLFDNGTSRSGKLDADGFARLENVPATGASVTFGEDERDAQPRKKQKPNALAGSKPKSDEEAQRLLERYLAQEAEYYKSNFFPDEIEDIDADWVDVTEGDGSSELDYDYHMNDYVYDEEVTNAAQADERSYRDIHDNETGPGDQA</sequence>
<dbReference type="Gene3D" id="3.55.50.10">
    <property type="entry name" value="Baseplate protein-like domains"/>
    <property type="match status" value="1"/>
</dbReference>
<keyword evidence="8" id="KW-1185">Reference proteome</keyword>
<proteinExistence type="inferred from homology"/>
<dbReference type="SUPFAM" id="SSF69279">
    <property type="entry name" value="Phage tail proteins"/>
    <property type="match status" value="2"/>
</dbReference>
<feature type="domain" description="Gp5/Type VI secretion system Vgr protein OB-fold" evidence="3">
    <location>
        <begin position="485"/>
        <end position="537"/>
    </location>
</feature>
<feature type="domain" description="DUF2345" evidence="4">
    <location>
        <begin position="745"/>
        <end position="901"/>
    </location>
</feature>
<dbReference type="Gene3D" id="4.10.220.110">
    <property type="match status" value="1"/>
</dbReference>
<dbReference type="AlphaFoldDB" id="A0A411X171"/>
<dbReference type="Gene3D" id="2.40.50.230">
    <property type="entry name" value="Gp5 N-terminal domain"/>
    <property type="match status" value="1"/>
</dbReference>
<gene>
    <name evidence="7" type="ORF">EYF70_19065</name>
    <name evidence="6" type="ORF">GCM10007387_58230</name>
</gene>
<evidence type="ECO:0000313" key="6">
    <source>
        <dbReference type="EMBL" id="GGY68497.1"/>
    </source>
</evidence>
<dbReference type="Pfam" id="PF13296">
    <property type="entry name" value="T6SS_Vgr"/>
    <property type="match status" value="1"/>
</dbReference>
<dbReference type="NCBIfam" id="TIGR01646">
    <property type="entry name" value="vgr_GE"/>
    <property type="match status" value="1"/>
</dbReference>
<dbReference type="EMBL" id="CP036401">
    <property type="protein sequence ID" value="QBI02713.1"/>
    <property type="molecule type" value="Genomic_DNA"/>
</dbReference>
<evidence type="ECO:0000259" key="5">
    <source>
        <dbReference type="Pfam" id="PF13296"/>
    </source>
</evidence>
<dbReference type="SUPFAM" id="SSF69255">
    <property type="entry name" value="gp5 N-terminal domain-like"/>
    <property type="match status" value="1"/>
</dbReference>
<dbReference type="Proteomes" id="UP000292307">
    <property type="component" value="Chromosome"/>
</dbReference>
<dbReference type="Pfam" id="PF04717">
    <property type="entry name" value="Phage_base_V"/>
    <property type="match status" value="1"/>
</dbReference>